<dbReference type="CDD" id="cd06173">
    <property type="entry name" value="MFS_MefA_like"/>
    <property type="match status" value="1"/>
</dbReference>
<keyword evidence="5 6" id="KW-0472">Membrane</keyword>
<evidence type="ECO:0000256" key="5">
    <source>
        <dbReference type="ARBA" id="ARBA00023136"/>
    </source>
</evidence>
<dbReference type="Gene3D" id="1.20.1250.20">
    <property type="entry name" value="MFS general substrate transporter like domains"/>
    <property type="match status" value="1"/>
</dbReference>
<feature type="transmembrane region" description="Helical" evidence="6">
    <location>
        <begin position="338"/>
        <end position="362"/>
    </location>
</feature>
<comment type="subcellular location">
    <subcellularLocation>
        <location evidence="1">Cell membrane</location>
        <topology evidence="1">Multi-pass membrane protein</topology>
    </subcellularLocation>
</comment>
<dbReference type="EMBL" id="PYMB01000001">
    <property type="protein sequence ID" value="PSW16801.1"/>
    <property type="molecule type" value="Genomic_DNA"/>
</dbReference>
<evidence type="ECO:0000256" key="3">
    <source>
        <dbReference type="ARBA" id="ARBA00022692"/>
    </source>
</evidence>
<dbReference type="Pfam" id="PF07690">
    <property type="entry name" value="MFS_1"/>
    <property type="match status" value="1"/>
</dbReference>
<evidence type="ECO:0000313" key="7">
    <source>
        <dbReference type="EMBL" id="PSW16801.1"/>
    </source>
</evidence>
<dbReference type="SUPFAM" id="SSF103473">
    <property type="entry name" value="MFS general substrate transporter"/>
    <property type="match status" value="1"/>
</dbReference>
<evidence type="ECO:0000256" key="1">
    <source>
        <dbReference type="ARBA" id="ARBA00004651"/>
    </source>
</evidence>
<dbReference type="AlphaFoldDB" id="A0A2T3NMR8"/>
<reference evidence="7 8" key="1">
    <citation type="submission" date="2018-03" db="EMBL/GenBank/DDBJ databases">
        <title>Whole genome sequencing of Histamine producing bacteria.</title>
        <authorList>
            <person name="Butler K."/>
        </authorList>
    </citation>
    <scope>NUCLEOTIDE SEQUENCE [LARGE SCALE GENOMIC DNA]</scope>
    <source>
        <strain evidence="7 8">DSM 19138</strain>
    </source>
</reference>
<dbReference type="InterPro" id="IPR011701">
    <property type="entry name" value="MFS"/>
</dbReference>
<feature type="transmembrane region" description="Helical" evidence="6">
    <location>
        <begin position="304"/>
        <end position="326"/>
    </location>
</feature>
<keyword evidence="4 6" id="KW-1133">Transmembrane helix</keyword>
<comment type="caution">
    <text evidence="7">The sequence shown here is derived from an EMBL/GenBank/DDBJ whole genome shotgun (WGS) entry which is preliminary data.</text>
</comment>
<feature type="transmembrane region" description="Helical" evidence="6">
    <location>
        <begin position="251"/>
        <end position="268"/>
    </location>
</feature>
<feature type="transmembrane region" description="Helical" evidence="6">
    <location>
        <begin position="368"/>
        <end position="388"/>
    </location>
</feature>
<evidence type="ECO:0000256" key="2">
    <source>
        <dbReference type="ARBA" id="ARBA00022475"/>
    </source>
</evidence>
<feature type="transmembrane region" description="Helical" evidence="6">
    <location>
        <begin position="42"/>
        <end position="62"/>
    </location>
</feature>
<dbReference type="InterPro" id="IPR036259">
    <property type="entry name" value="MFS_trans_sf"/>
</dbReference>
<feature type="transmembrane region" description="Helical" evidence="6">
    <location>
        <begin position="165"/>
        <end position="187"/>
    </location>
</feature>
<dbReference type="GO" id="GO:0022857">
    <property type="term" value="F:transmembrane transporter activity"/>
    <property type="evidence" value="ECO:0007669"/>
    <property type="project" value="InterPro"/>
</dbReference>
<keyword evidence="2" id="KW-1003">Cell membrane</keyword>
<keyword evidence="3 6" id="KW-0812">Transmembrane</keyword>
<dbReference type="Proteomes" id="UP000241346">
    <property type="component" value="Unassembled WGS sequence"/>
</dbReference>
<evidence type="ECO:0000256" key="6">
    <source>
        <dbReference type="SAM" id="Phobius"/>
    </source>
</evidence>
<feature type="transmembrane region" description="Helical" evidence="6">
    <location>
        <begin position="139"/>
        <end position="159"/>
    </location>
</feature>
<feature type="transmembrane region" description="Helical" evidence="6">
    <location>
        <begin position="280"/>
        <end position="298"/>
    </location>
</feature>
<proteinExistence type="predicted"/>
<dbReference type="GO" id="GO:0005886">
    <property type="term" value="C:plasma membrane"/>
    <property type="evidence" value="ECO:0007669"/>
    <property type="project" value="UniProtKB-SubCell"/>
</dbReference>
<protein>
    <submittedName>
        <fullName evidence="7">MFS transporter</fullName>
    </submittedName>
</protein>
<sequence>MGKNATYIKLLSAQVVSLVGTGISTLTLALLAWDIAGDEASVVLGIAFALKMIAYVGLAPVFGAIAHKLPRKPAMITLDLVRAGFIMFLPFVTETWQIYVLVFCINACSAGFTPLYQSTLPAVLPDENQYLRALSFSRLAYDLEQIISPLLTASLLVVLGFRQLFILNAFTFLLSAILLMICVFPLIKATPHCENGPLNQLKYGLQSYLSTSRLRALWIGYLAASAASAMVIVNTVVYVNQILAGGEQETALAMAAVGFGSMVVALKLPKWLEGRKLRGFMLLGSSMIVVAFVIAAQLPGWYGFIWVCLLFGAGMSFIQTPAGVLITRSCQDEDATAFFAAHFSLTHLWWLFTYLLAGWSAVMLGLSASYWVMGVLCLGSLLAVYRWFPKED</sequence>
<feature type="transmembrane region" description="Helical" evidence="6">
    <location>
        <begin position="216"/>
        <end position="239"/>
    </location>
</feature>
<feature type="transmembrane region" description="Helical" evidence="6">
    <location>
        <begin position="12"/>
        <end position="36"/>
    </location>
</feature>
<gene>
    <name evidence="7" type="ORF">C9J01_03975</name>
</gene>
<dbReference type="PANTHER" id="PTHR23513:SF6">
    <property type="entry name" value="MAJOR FACILITATOR SUPERFAMILY ASSOCIATED DOMAIN-CONTAINING PROTEIN"/>
    <property type="match status" value="1"/>
</dbReference>
<evidence type="ECO:0000256" key="4">
    <source>
        <dbReference type="ARBA" id="ARBA00022989"/>
    </source>
</evidence>
<dbReference type="OrthoDB" id="4368225at2"/>
<organism evidence="7 8">
    <name type="scientific">Photobacterium rosenbergii</name>
    <dbReference type="NCBI Taxonomy" id="294936"/>
    <lineage>
        <taxon>Bacteria</taxon>
        <taxon>Pseudomonadati</taxon>
        <taxon>Pseudomonadota</taxon>
        <taxon>Gammaproteobacteria</taxon>
        <taxon>Vibrionales</taxon>
        <taxon>Vibrionaceae</taxon>
        <taxon>Photobacterium</taxon>
    </lineage>
</organism>
<dbReference type="PANTHER" id="PTHR23513">
    <property type="entry name" value="INTEGRAL MEMBRANE EFFLUX PROTEIN-RELATED"/>
    <property type="match status" value="1"/>
</dbReference>
<feature type="transmembrane region" description="Helical" evidence="6">
    <location>
        <begin position="74"/>
        <end position="92"/>
    </location>
</feature>
<evidence type="ECO:0000313" key="8">
    <source>
        <dbReference type="Proteomes" id="UP000241346"/>
    </source>
</evidence>
<name>A0A2T3NMR8_9GAMM</name>
<accession>A0A2T3NMR8</accession>